<dbReference type="EMBL" id="JAPQEX020000001">
    <property type="protein sequence ID" value="MDG1642956.1"/>
    <property type="molecule type" value="Genomic_DNA"/>
</dbReference>
<dbReference type="RefSeq" id="WP_267986028.1">
    <property type="nucleotide sequence ID" value="NZ_JAPQEX020000001.1"/>
</dbReference>
<comment type="caution">
    <text evidence="1">The sequence shown here is derived from an EMBL/GenBank/DDBJ whole genome shotgun (WGS) entry which is preliminary data.</text>
</comment>
<evidence type="ECO:0000313" key="2">
    <source>
        <dbReference type="Proteomes" id="UP001075001"/>
    </source>
</evidence>
<dbReference type="Proteomes" id="UP001075001">
    <property type="component" value="Unassembled WGS sequence"/>
</dbReference>
<reference evidence="1" key="1">
    <citation type="submission" date="2023-03" db="EMBL/GenBank/DDBJ databases">
        <title>identification of new KPC variant in Klebsiella huaxiensis from the Hospital Sewage Samples in China.</title>
        <authorList>
            <person name="Wu Y."/>
        </authorList>
    </citation>
    <scope>NUCLEOTIDE SEQUENCE</scope>
    <source>
        <strain evidence="1">ZR-9</strain>
    </source>
</reference>
<sequence>MKEFDCLPLNTQDALNNIKHLLFASRVLEGTDKMKDVAFQLNEYVCAYVDAVINENYGESK</sequence>
<organism evidence="1 2">
    <name type="scientific">Klebsiella huaxiensis</name>
    <dbReference type="NCBI Taxonomy" id="2153354"/>
    <lineage>
        <taxon>Bacteria</taxon>
        <taxon>Pseudomonadati</taxon>
        <taxon>Pseudomonadota</taxon>
        <taxon>Gammaproteobacteria</taxon>
        <taxon>Enterobacterales</taxon>
        <taxon>Enterobacteriaceae</taxon>
        <taxon>Klebsiella/Raoultella group</taxon>
        <taxon>Klebsiella</taxon>
    </lineage>
</organism>
<proteinExistence type="predicted"/>
<gene>
    <name evidence="1" type="ORF">OXR69_013925</name>
</gene>
<evidence type="ECO:0008006" key="3">
    <source>
        <dbReference type="Google" id="ProtNLM"/>
    </source>
</evidence>
<protein>
    <recommendedName>
        <fullName evidence="3">Prophage protein</fullName>
    </recommendedName>
</protein>
<keyword evidence="2" id="KW-1185">Reference proteome</keyword>
<name>A0ABT6ECB1_9ENTR</name>
<accession>A0ABT6ECB1</accession>
<evidence type="ECO:0000313" key="1">
    <source>
        <dbReference type="EMBL" id="MDG1642956.1"/>
    </source>
</evidence>